<dbReference type="Proteomes" id="UP000004594">
    <property type="component" value="Unassembled WGS sequence"/>
</dbReference>
<name>E4LAC5_9FIRM</name>
<comment type="caution">
    <text evidence="1">The sequence shown here is derived from an EMBL/GenBank/DDBJ whole genome shotgun (WGS) entry which is preliminary data.</text>
</comment>
<accession>E4LAC5</accession>
<dbReference type="AlphaFoldDB" id="E4LAC5"/>
<reference evidence="1 2" key="1">
    <citation type="submission" date="2010-11" db="EMBL/GenBank/DDBJ databases">
        <authorList>
            <person name="Durkin A.S."/>
            <person name="Madupu R."/>
            <person name="Torralba M."/>
            <person name="Gillis M."/>
            <person name="Methe B."/>
            <person name="Sutton G."/>
            <person name="Nelson K.E."/>
        </authorList>
    </citation>
    <scope>NUCLEOTIDE SEQUENCE [LARGE SCALE GENOMIC DNA]</scope>
    <source>
        <strain evidence="1 2">UPII 345-E</strain>
    </source>
</reference>
<sequence>MTKKLDFIEENTAKKDLKIDKIVLRVTPQMKTTYYNLCEKYGYNSAAILRNFILNFIKEHTKKEEN</sequence>
<dbReference type="RefSeq" id="WP_007555143.1">
    <property type="nucleotide sequence ID" value="NZ_AENT01000028.1"/>
</dbReference>
<evidence type="ECO:0000313" key="1">
    <source>
        <dbReference type="EMBL" id="EFR42278.1"/>
    </source>
</evidence>
<evidence type="ECO:0000313" key="2">
    <source>
        <dbReference type="Proteomes" id="UP000004594"/>
    </source>
</evidence>
<organism evidence="1 2">
    <name type="scientific">Dialister micraerophilus UPII 345-E</name>
    <dbReference type="NCBI Taxonomy" id="910314"/>
    <lineage>
        <taxon>Bacteria</taxon>
        <taxon>Bacillati</taxon>
        <taxon>Bacillota</taxon>
        <taxon>Negativicutes</taxon>
        <taxon>Veillonellales</taxon>
        <taxon>Veillonellaceae</taxon>
        <taxon>Dialister</taxon>
    </lineage>
</organism>
<proteinExistence type="predicted"/>
<dbReference type="EMBL" id="AENT01000028">
    <property type="protein sequence ID" value="EFR42278.1"/>
    <property type="molecule type" value="Genomic_DNA"/>
</dbReference>
<gene>
    <name evidence="1" type="ORF">HMPREF9220_0755</name>
</gene>
<protein>
    <submittedName>
        <fullName evidence="1">Uncharacterized protein</fullName>
    </submittedName>
</protein>